<accession>A0A6C2C6T3</accession>
<dbReference type="AlphaFoldDB" id="A0A6C2C6T3"/>
<organism evidence="1 2">
    <name type="scientific">Weissella muntiaci</name>
    <dbReference type="NCBI Taxonomy" id="2508881"/>
    <lineage>
        <taxon>Bacteria</taxon>
        <taxon>Bacillati</taxon>
        <taxon>Bacillota</taxon>
        <taxon>Bacilli</taxon>
        <taxon>Lactobacillales</taxon>
        <taxon>Lactobacillaceae</taxon>
        <taxon>Weissella</taxon>
    </lineage>
</organism>
<dbReference type="RefSeq" id="WP_148622917.1">
    <property type="nucleotide sequence ID" value="NZ_SDGZ01000015.1"/>
</dbReference>
<dbReference type="OrthoDB" id="10008815at2"/>
<reference evidence="1 2" key="1">
    <citation type="submission" date="2019-01" db="EMBL/GenBank/DDBJ databases">
        <title>Weissella sp. nov., a novel lactic acid bacterium isolated from animal feces.</title>
        <authorList>
            <person name="Wang L.-T."/>
        </authorList>
    </citation>
    <scope>NUCLEOTIDE SEQUENCE [LARGE SCALE GENOMIC DNA]</scope>
    <source>
        <strain evidence="1 2">8H-2</strain>
    </source>
</reference>
<gene>
    <name evidence="1" type="ORF">ESZ50_07360</name>
</gene>
<name>A0A6C2C6T3_9LACO</name>
<evidence type="ECO:0000313" key="1">
    <source>
        <dbReference type="EMBL" id="TYC49055.1"/>
    </source>
</evidence>
<dbReference type="Proteomes" id="UP000371977">
    <property type="component" value="Unassembled WGS sequence"/>
</dbReference>
<evidence type="ECO:0000313" key="2">
    <source>
        <dbReference type="Proteomes" id="UP000371977"/>
    </source>
</evidence>
<protein>
    <submittedName>
        <fullName evidence="1">Uncharacterized protein</fullName>
    </submittedName>
</protein>
<sequence>MDNLQEQLKSFVYERFWDISGVKAEYYLIETMNFSIDEMSIEQVPSFLDKSSDKKVYGITYASGVVKYKEVSVGVMVASFDDLGDGMCLGLAYLEDNTVIAEKKQGAREWMWL</sequence>
<keyword evidence="2" id="KW-1185">Reference proteome</keyword>
<comment type="caution">
    <text evidence="1">The sequence shown here is derived from an EMBL/GenBank/DDBJ whole genome shotgun (WGS) entry which is preliminary data.</text>
</comment>
<proteinExistence type="predicted"/>
<dbReference type="EMBL" id="SDGZ01000015">
    <property type="protein sequence ID" value="TYC49055.1"/>
    <property type="molecule type" value="Genomic_DNA"/>
</dbReference>